<evidence type="ECO:0000313" key="1">
    <source>
        <dbReference type="EMBL" id="KAF0823281.1"/>
    </source>
</evidence>
<proteinExistence type="predicted"/>
<organism evidence="1 2">
    <name type="scientific">Cytobacillus firmus</name>
    <name type="common">Bacillus firmus</name>
    <dbReference type="NCBI Taxonomy" id="1399"/>
    <lineage>
        <taxon>Bacteria</taxon>
        <taxon>Bacillati</taxon>
        <taxon>Bacillota</taxon>
        <taxon>Bacilli</taxon>
        <taxon>Bacillales</taxon>
        <taxon>Bacillaceae</taxon>
        <taxon>Cytobacillus</taxon>
    </lineage>
</organism>
<dbReference type="AlphaFoldDB" id="A0A800MVR5"/>
<accession>A0A800MVR5</accession>
<protein>
    <submittedName>
        <fullName evidence="1">Uncharacterized protein</fullName>
    </submittedName>
</protein>
<comment type="caution">
    <text evidence="1">The sequence shown here is derived from an EMBL/GenBank/DDBJ whole genome shotgun (WGS) entry which is preliminary data.</text>
</comment>
<evidence type="ECO:0000313" key="2">
    <source>
        <dbReference type="Proteomes" id="UP000465778"/>
    </source>
</evidence>
<dbReference type="Proteomes" id="UP000465778">
    <property type="component" value="Unassembled WGS sequence"/>
</dbReference>
<sequence length="61" mass="6901">MAFITFPGWVYKPYLITGRNGLIRNFTLSSHQNSIPPIIKPLDKQAFPPSLSAAKKSKYYS</sequence>
<dbReference type="EMBL" id="VDEM01000034">
    <property type="protein sequence ID" value="KAF0823281.1"/>
    <property type="molecule type" value="Genomic_DNA"/>
</dbReference>
<name>A0A800MVR5_CYTFI</name>
<reference evidence="1 2" key="1">
    <citation type="journal article" date="2020" name="G3 (Bethesda)">
        <title>Whole Genome Sequencing and Comparative Genomics of Two Nematicidal Bacillus Strains Reveals a Wide Range of Possible Virulence Factors.</title>
        <authorList>
            <person name="Susic N."/>
            <person name="Janezic S."/>
            <person name="Rupnik M."/>
            <person name="Geric Stare B."/>
        </authorList>
    </citation>
    <scope>NUCLEOTIDE SEQUENCE [LARGE SCALE GENOMIC DNA]</scope>
    <source>
        <strain evidence="1 2">I-1582</strain>
    </source>
</reference>
<gene>
    <name evidence="1" type="ORF">KIS1582_2908</name>
</gene>